<organism evidence="1 2">
    <name type="scientific">Caldimonas brevitalea</name>
    <dbReference type="NCBI Taxonomy" id="413882"/>
    <lineage>
        <taxon>Bacteria</taxon>
        <taxon>Pseudomonadati</taxon>
        <taxon>Pseudomonadota</taxon>
        <taxon>Betaproteobacteria</taxon>
        <taxon>Burkholderiales</taxon>
        <taxon>Sphaerotilaceae</taxon>
        <taxon>Caldimonas</taxon>
    </lineage>
</organism>
<evidence type="ECO:0000313" key="2">
    <source>
        <dbReference type="Proteomes" id="UP000035352"/>
    </source>
</evidence>
<gene>
    <name evidence="1" type="ORF">AAW51_0059</name>
</gene>
<dbReference type="Proteomes" id="UP000035352">
    <property type="component" value="Chromosome"/>
</dbReference>
<sequence length="62" mass="6645">MVAVGQAALRRRTSWVREGAVRVPSARSARALVVAVMLDQGGQRAVRRDLAMGERVASPEAT</sequence>
<dbReference type="AlphaFoldDB" id="A0A0G3BJN1"/>
<dbReference type="EMBL" id="CP011371">
    <property type="protein sequence ID" value="AKJ26750.1"/>
    <property type="molecule type" value="Genomic_DNA"/>
</dbReference>
<name>A0A0G3BJN1_9BURK</name>
<dbReference type="KEGG" id="pbh:AAW51_0059"/>
<proteinExistence type="predicted"/>
<reference evidence="1 2" key="1">
    <citation type="submission" date="2015-05" db="EMBL/GenBank/DDBJ databases">
        <authorList>
            <person name="Tang B."/>
            <person name="Yu Y."/>
        </authorList>
    </citation>
    <scope>NUCLEOTIDE SEQUENCE [LARGE SCALE GENOMIC DNA]</scope>
    <source>
        <strain evidence="1 2">DSM 7029</strain>
    </source>
</reference>
<protein>
    <submittedName>
        <fullName evidence="1">Uncharacterized protein</fullName>
    </submittedName>
</protein>
<accession>A0A0G3BJN1</accession>
<evidence type="ECO:0000313" key="1">
    <source>
        <dbReference type="EMBL" id="AKJ26750.1"/>
    </source>
</evidence>
<keyword evidence="2" id="KW-1185">Reference proteome</keyword>